<evidence type="ECO:0000256" key="2">
    <source>
        <dbReference type="SAM" id="MobiDB-lite"/>
    </source>
</evidence>
<evidence type="ECO:0000256" key="1">
    <source>
        <dbReference type="ARBA" id="ARBA00022801"/>
    </source>
</evidence>
<dbReference type="InterPro" id="IPR013094">
    <property type="entry name" value="AB_hydrolase_3"/>
</dbReference>
<dbReference type="InterPro" id="IPR029058">
    <property type="entry name" value="AB_hydrolase_fold"/>
</dbReference>
<dbReference type="EMBL" id="CP060436">
    <property type="protein sequence ID" value="QPM91988.1"/>
    <property type="molecule type" value="Genomic_DNA"/>
</dbReference>
<accession>A0A418SJ23</accession>
<organism evidence="4 5">
    <name type="scientific">Pseudooceanicola algae</name>
    <dbReference type="NCBI Taxonomy" id="1537215"/>
    <lineage>
        <taxon>Bacteria</taxon>
        <taxon>Pseudomonadati</taxon>
        <taxon>Pseudomonadota</taxon>
        <taxon>Alphaproteobacteria</taxon>
        <taxon>Rhodobacterales</taxon>
        <taxon>Paracoccaceae</taxon>
        <taxon>Pseudooceanicola</taxon>
    </lineage>
</organism>
<dbReference type="PANTHER" id="PTHR48081">
    <property type="entry name" value="AB HYDROLASE SUPERFAMILY PROTEIN C4A8.06C"/>
    <property type="match status" value="1"/>
</dbReference>
<dbReference type="Proteomes" id="UP000283786">
    <property type="component" value="Chromosome"/>
</dbReference>
<feature type="region of interest" description="Disordered" evidence="2">
    <location>
        <begin position="1"/>
        <end position="20"/>
    </location>
</feature>
<evidence type="ECO:0000313" key="5">
    <source>
        <dbReference type="Proteomes" id="UP000283786"/>
    </source>
</evidence>
<dbReference type="InterPro" id="IPR050300">
    <property type="entry name" value="GDXG_lipolytic_enzyme"/>
</dbReference>
<dbReference type="SUPFAM" id="SSF53474">
    <property type="entry name" value="alpha/beta-Hydrolases"/>
    <property type="match status" value="1"/>
</dbReference>
<dbReference type="OrthoDB" id="9806180at2"/>
<evidence type="ECO:0000313" key="4">
    <source>
        <dbReference type="EMBL" id="QPM91988.1"/>
    </source>
</evidence>
<dbReference type="AlphaFoldDB" id="A0A418SJ23"/>
<keyword evidence="1 4" id="KW-0378">Hydrolase</keyword>
<dbReference type="PANTHER" id="PTHR48081:SF8">
    <property type="entry name" value="ALPHA_BETA HYDROLASE FOLD-3 DOMAIN-CONTAINING PROTEIN-RELATED"/>
    <property type="match status" value="1"/>
</dbReference>
<protein>
    <submittedName>
        <fullName evidence="4">Acetyl esterase</fullName>
        <ecNumber evidence="4">3.1.1.-</ecNumber>
    </submittedName>
</protein>
<feature type="compositionally biased region" description="Basic and acidic residues" evidence="2">
    <location>
        <begin position="1"/>
        <end position="13"/>
    </location>
</feature>
<dbReference type="EC" id="3.1.1.-" evidence="4"/>
<dbReference type="Pfam" id="PF07859">
    <property type="entry name" value="Abhydrolase_3"/>
    <property type="match status" value="1"/>
</dbReference>
<dbReference type="Gene3D" id="3.40.50.1820">
    <property type="entry name" value="alpha/beta hydrolase"/>
    <property type="match status" value="1"/>
</dbReference>
<dbReference type="KEGG" id="palw:PSAL_032510"/>
<sequence>MTERRAQPPRDEPASFDPLATLDPDIATFVRQMTQDAAAHPRRDRVPVTQAREIAEGVRKRWTAGGPAMAEISDHVVPTRHGDLPMRLYRPNDRATGPALVYLPGGGWTLFSIDTHDRLMREYAARTGMVVLGLDYSRAPEAKFPQAIEEIRDATLWLGTAGAALGINPDALLIGGDSAGANLAVAVSLHLRDEGQDAYRGMVLNYGVFDPNSLRASGLRFGAGDLPLSSHLMQWFTWQYIRSDADLTDPRLRVLSADLSHLPPAMMVVADHDILLDENLDMARALKAAGVSVELKVYQGTVHSFLEAMSIAPVAVRALDDTARWIKDIAALRAWEYSDEI</sequence>
<dbReference type="RefSeq" id="WP_119838403.1">
    <property type="nucleotide sequence ID" value="NZ_CP060436.1"/>
</dbReference>
<proteinExistence type="predicted"/>
<feature type="domain" description="Alpha/beta hydrolase fold-3" evidence="3">
    <location>
        <begin position="100"/>
        <end position="306"/>
    </location>
</feature>
<evidence type="ECO:0000259" key="3">
    <source>
        <dbReference type="Pfam" id="PF07859"/>
    </source>
</evidence>
<dbReference type="GO" id="GO:0016787">
    <property type="term" value="F:hydrolase activity"/>
    <property type="evidence" value="ECO:0007669"/>
    <property type="project" value="UniProtKB-KW"/>
</dbReference>
<reference evidence="4 5" key="1">
    <citation type="submission" date="2020-08" db="EMBL/GenBank/DDBJ databases">
        <title>Genome sequence of Rhodobacteraceae bacterium Lw-13e.</title>
        <authorList>
            <person name="Poehlein A."/>
            <person name="Wolter L."/>
            <person name="Daniel R."/>
            <person name="Brinkhoff T."/>
        </authorList>
    </citation>
    <scope>NUCLEOTIDE SEQUENCE [LARGE SCALE GENOMIC DNA]</scope>
    <source>
        <strain evidence="4 5">Lw-13e</strain>
    </source>
</reference>
<gene>
    <name evidence="4" type="primary">aes</name>
    <name evidence="4" type="ORF">PSAL_032510</name>
</gene>
<keyword evidence="5" id="KW-1185">Reference proteome</keyword>
<name>A0A418SJ23_9RHOB</name>